<keyword evidence="1" id="KW-1133">Transmembrane helix</keyword>
<organism evidence="2 3">
    <name type="scientific">Nonlabens xylanidelens</name>
    <dbReference type="NCBI Taxonomy" id="191564"/>
    <lineage>
        <taxon>Bacteria</taxon>
        <taxon>Pseudomonadati</taxon>
        <taxon>Bacteroidota</taxon>
        <taxon>Flavobacteriia</taxon>
        <taxon>Flavobacteriales</taxon>
        <taxon>Flavobacteriaceae</taxon>
        <taxon>Nonlabens</taxon>
    </lineage>
</organism>
<keyword evidence="1" id="KW-0472">Membrane</keyword>
<dbReference type="OrthoDB" id="1143602at2"/>
<keyword evidence="1" id="KW-0812">Transmembrane</keyword>
<evidence type="ECO:0000313" key="3">
    <source>
        <dbReference type="Proteomes" id="UP000239002"/>
    </source>
</evidence>
<name>A0A2S6IL79_9FLAO</name>
<sequence length="308" mass="35032">MRYKKYVGFPLVVIVVASLWFISKYKDVYKEEIEFNVNFINVPEDVVVNSTVNQLKIPVEISASGFTLIWEKTFGNKLNLDFKKNTYSRNDSLFFNPSKSLKNMKRSKEISYEILNVEDQEVSIDVKRFDSKRVPLVNEFKIEYSSNFVPLKEPAFTLDSVTVTGNDTAVAELKEIRVTGKPIIVSDSITSININLNEKYPDLRFENPNISLTIAATQMTEGSIESYVQLVNAPSNVEVKLIPEKVTVVYSTPIAQFDKIDNSDVRVIVDYNKVNDLNTAIIPEVRLINSNMVSSRILPKQIQVLTIK</sequence>
<evidence type="ECO:0000313" key="2">
    <source>
        <dbReference type="EMBL" id="PPK94958.1"/>
    </source>
</evidence>
<dbReference type="AlphaFoldDB" id="A0A2S6IL79"/>
<accession>A0A2S6IL79</accession>
<dbReference type="EMBL" id="PTJE01000003">
    <property type="protein sequence ID" value="PPK94958.1"/>
    <property type="molecule type" value="Genomic_DNA"/>
</dbReference>
<feature type="transmembrane region" description="Helical" evidence="1">
    <location>
        <begin position="6"/>
        <end position="23"/>
    </location>
</feature>
<evidence type="ECO:0000256" key="1">
    <source>
        <dbReference type="SAM" id="Phobius"/>
    </source>
</evidence>
<keyword evidence="3" id="KW-1185">Reference proteome</keyword>
<gene>
    <name evidence="2" type="ORF">LY01_01711</name>
</gene>
<proteinExistence type="predicted"/>
<dbReference type="Proteomes" id="UP000239002">
    <property type="component" value="Unassembled WGS sequence"/>
</dbReference>
<dbReference type="RefSeq" id="WP_104515404.1">
    <property type="nucleotide sequence ID" value="NZ_MQVW01000024.1"/>
</dbReference>
<evidence type="ECO:0008006" key="4">
    <source>
        <dbReference type="Google" id="ProtNLM"/>
    </source>
</evidence>
<reference evidence="2 3" key="1">
    <citation type="submission" date="2018-02" db="EMBL/GenBank/DDBJ databases">
        <title>Genomic Encyclopedia of Archaeal and Bacterial Type Strains, Phase II (KMG-II): from individual species to whole genera.</title>
        <authorList>
            <person name="Goeker M."/>
        </authorList>
    </citation>
    <scope>NUCLEOTIDE SEQUENCE [LARGE SCALE GENOMIC DNA]</scope>
    <source>
        <strain evidence="2 3">DSM 16809</strain>
    </source>
</reference>
<comment type="caution">
    <text evidence="2">The sequence shown here is derived from an EMBL/GenBank/DDBJ whole genome shotgun (WGS) entry which is preliminary data.</text>
</comment>
<protein>
    <recommendedName>
        <fullName evidence="4">YbbR-like protein</fullName>
    </recommendedName>
</protein>